<dbReference type="Pfam" id="PF01535">
    <property type="entry name" value="PPR"/>
    <property type="match status" value="2"/>
</dbReference>
<comment type="caution">
    <text evidence="5">The sequence shown here is derived from an EMBL/GenBank/DDBJ whole genome shotgun (WGS) entry which is preliminary data.</text>
</comment>
<dbReference type="PROSITE" id="PS51375">
    <property type="entry name" value="PPR"/>
    <property type="match status" value="2"/>
</dbReference>
<sequence length="235" mass="25823">MPFRPSLPRRCPFDRTSPPSYSLSPPSPTQARPRPRRLPAQCLQLSPPPLYNALMSAYSHAGRHDEVLRLFRSLPFPPTAPLFTTLISSLAASGKAGAGFKGWVLRLFRSFPFPPTAPLFTTLISSLAASGNKSTVLDAFSPFASGLGPPLSLRCLSPSTLPHPSQSVYHAFFRTMAAMGCAPDAATYNCFIWMLYDSERWDEAWAILDIMLEEGVCPTIVRSYTAILSRARSSR</sequence>
<name>A0A921S632_SORBI</name>
<dbReference type="Gene3D" id="1.25.40.10">
    <property type="entry name" value="Tetratricopeptide repeat domain"/>
    <property type="match status" value="2"/>
</dbReference>
<feature type="repeat" description="PPR" evidence="3">
    <location>
        <begin position="184"/>
        <end position="218"/>
    </location>
</feature>
<dbReference type="AlphaFoldDB" id="A0A921S632"/>
<keyword evidence="2" id="KW-0809">Transit peptide</keyword>
<evidence type="ECO:0008006" key="7">
    <source>
        <dbReference type="Google" id="ProtNLM"/>
    </source>
</evidence>
<protein>
    <recommendedName>
        <fullName evidence="7">Pentacotripeptide-repeat region of PRORP domain-containing protein</fullName>
    </recommendedName>
</protein>
<evidence type="ECO:0000313" key="5">
    <source>
        <dbReference type="EMBL" id="KAG0552156.1"/>
    </source>
</evidence>
<dbReference type="InterPro" id="IPR011990">
    <property type="entry name" value="TPR-like_helical_dom_sf"/>
</dbReference>
<feature type="repeat" description="PPR" evidence="3">
    <location>
        <begin position="47"/>
        <end position="81"/>
    </location>
</feature>
<evidence type="ECO:0000313" key="6">
    <source>
        <dbReference type="Proteomes" id="UP000807115"/>
    </source>
</evidence>
<evidence type="ECO:0000256" key="3">
    <source>
        <dbReference type="PROSITE-ProRule" id="PRU00708"/>
    </source>
</evidence>
<evidence type="ECO:0000256" key="2">
    <source>
        <dbReference type="ARBA" id="ARBA00022946"/>
    </source>
</evidence>
<gene>
    <name evidence="5" type="ORF">BDA96_01G485100</name>
</gene>
<evidence type="ECO:0000256" key="1">
    <source>
        <dbReference type="ARBA" id="ARBA00022737"/>
    </source>
</evidence>
<proteinExistence type="predicted"/>
<feature type="region of interest" description="Disordered" evidence="4">
    <location>
        <begin position="1"/>
        <end position="36"/>
    </location>
</feature>
<dbReference type="InterPro" id="IPR002885">
    <property type="entry name" value="PPR_rpt"/>
</dbReference>
<accession>A0A921S632</accession>
<reference evidence="5" key="1">
    <citation type="journal article" date="2019" name="BMC Genomics">
        <title>A new reference genome for Sorghum bicolor reveals high levels of sequence similarity between sweet and grain genotypes: implications for the genetics of sugar metabolism.</title>
        <authorList>
            <person name="Cooper E.A."/>
            <person name="Brenton Z.W."/>
            <person name="Flinn B.S."/>
            <person name="Jenkins J."/>
            <person name="Shu S."/>
            <person name="Flowers D."/>
            <person name="Luo F."/>
            <person name="Wang Y."/>
            <person name="Xia P."/>
            <person name="Barry K."/>
            <person name="Daum C."/>
            <person name="Lipzen A."/>
            <person name="Yoshinaga Y."/>
            <person name="Schmutz J."/>
            <person name="Saski C."/>
            <person name="Vermerris W."/>
            <person name="Kresovich S."/>
        </authorList>
    </citation>
    <scope>NUCLEOTIDE SEQUENCE</scope>
</reference>
<keyword evidence="1" id="KW-0677">Repeat</keyword>
<organism evidence="5 6">
    <name type="scientific">Sorghum bicolor</name>
    <name type="common">Sorghum</name>
    <name type="synonym">Sorghum vulgare</name>
    <dbReference type="NCBI Taxonomy" id="4558"/>
    <lineage>
        <taxon>Eukaryota</taxon>
        <taxon>Viridiplantae</taxon>
        <taxon>Streptophyta</taxon>
        <taxon>Embryophyta</taxon>
        <taxon>Tracheophyta</taxon>
        <taxon>Spermatophyta</taxon>
        <taxon>Magnoliopsida</taxon>
        <taxon>Liliopsida</taxon>
        <taxon>Poales</taxon>
        <taxon>Poaceae</taxon>
        <taxon>PACMAD clade</taxon>
        <taxon>Panicoideae</taxon>
        <taxon>Andropogonodae</taxon>
        <taxon>Andropogoneae</taxon>
        <taxon>Sorghinae</taxon>
        <taxon>Sorghum</taxon>
    </lineage>
</organism>
<dbReference type="EMBL" id="CM027680">
    <property type="protein sequence ID" value="KAG0552156.1"/>
    <property type="molecule type" value="Genomic_DNA"/>
</dbReference>
<reference evidence="5" key="2">
    <citation type="submission" date="2020-10" db="EMBL/GenBank/DDBJ databases">
        <authorList>
            <person name="Cooper E.A."/>
            <person name="Brenton Z.W."/>
            <person name="Flinn B.S."/>
            <person name="Jenkins J."/>
            <person name="Shu S."/>
            <person name="Flowers D."/>
            <person name="Luo F."/>
            <person name="Wang Y."/>
            <person name="Xia P."/>
            <person name="Barry K."/>
            <person name="Daum C."/>
            <person name="Lipzen A."/>
            <person name="Yoshinaga Y."/>
            <person name="Schmutz J."/>
            <person name="Saski C."/>
            <person name="Vermerris W."/>
            <person name="Kresovich S."/>
        </authorList>
    </citation>
    <scope>NUCLEOTIDE SEQUENCE</scope>
</reference>
<dbReference type="PANTHER" id="PTHR47934:SF6">
    <property type="entry name" value="MITOCHONDRIAL GROUP I INTRON SPLICING FACTOR CCM1-RELATED"/>
    <property type="match status" value="1"/>
</dbReference>
<dbReference type="NCBIfam" id="TIGR00756">
    <property type="entry name" value="PPR"/>
    <property type="match status" value="2"/>
</dbReference>
<dbReference type="InterPro" id="IPR051114">
    <property type="entry name" value="Mito_RNA_Proc_CCM1"/>
</dbReference>
<evidence type="ECO:0000256" key="4">
    <source>
        <dbReference type="SAM" id="MobiDB-lite"/>
    </source>
</evidence>
<dbReference type="Proteomes" id="UP000807115">
    <property type="component" value="Chromosome 1"/>
</dbReference>
<dbReference type="PANTHER" id="PTHR47934">
    <property type="entry name" value="PENTATRICOPEPTIDE REPEAT-CONTAINING PROTEIN PET309, MITOCHONDRIAL"/>
    <property type="match status" value="1"/>
</dbReference>